<dbReference type="InterPro" id="IPR017452">
    <property type="entry name" value="GPCR_Rhodpsn_7TM"/>
</dbReference>
<keyword evidence="8" id="KW-1185">Reference proteome</keyword>
<evidence type="ECO:0000256" key="1">
    <source>
        <dbReference type="ARBA" id="ARBA00004370"/>
    </source>
</evidence>
<gene>
    <name evidence="7" type="ORF">E2C01_024786</name>
</gene>
<feature type="transmembrane region" description="Helical" evidence="5">
    <location>
        <begin position="48"/>
        <end position="66"/>
    </location>
</feature>
<keyword evidence="4 5" id="KW-0472">Membrane</keyword>
<dbReference type="GO" id="GO:0016020">
    <property type="term" value="C:membrane"/>
    <property type="evidence" value="ECO:0007669"/>
    <property type="project" value="UniProtKB-SubCell"/>
</dbReference>
<dbReference type="Proteomes" id="UP000324222">
    <property type="component" value="Unassembled WGS sequence"/>
</dbReference>
<feature type="transmembrane region" description="Helical" evidence="5">
    <location>
        <begin position="6"/>
        <end position="27"/>
    </location>
</feature>
<evidence type="ECO:0000256" key="4">
    <source>
        <dbReference type="ARBA" id="ARBA00023136"/>
    </source>
</evidence>
<keyword evidence="2 5" id="KW-0812">Transmembrane</keyword>
<accession>A0A5B7EE61</accession>
<evidence type="ECO:0000259" key="6">
    <source>
        <dbReference type="PROSITE" id="PS50262"/>
    </source>
</evidence>
<proteinExistence type="predicted"/>
<protein>
    <recommendedName>
        <fullName evidence="6">G-protein coupled receptors family 1 profile domain-containing protein</fullName>
    </recommendedName>
</protein>
<sequence length="254" mass="28040">MLVVVMMVVPILAGARLVFGVAMNHYFCQSSVTAHSQAYFSLPRKVRYKVIVLFITTLACWTPVMIERVLYAWLQVDQLSSVPTSLLLFLLLLGHMQNLLRAVFYISHHRNEQARVSVLSNSEDSLSSQSNTPSRARGRGAFVQISSASLSSVCPSSTTVACPLGLLSCSGDSRSSPANSQLVFNLSGFCVYTQHRSPHNDSLLSSSLLGPHIPIWETSWSVSPIPCPKTMRMHTKKKSPFRDIALNILCQTKL</sequence>
<dbReference type="EMBL" id="VSRR010002448">
    <property type="protein sequence ID" value="MPC31496.1"/>
    <property type="molecule type" value="Genomic_DNA"/>
</dbReference>
<dbReference type="PROSITE" id="PS50262">
    <property type="entry name" value="G_PROTEIN_RECEP_F1_2"/>
    <property type="match status" value="1"/>
</dbReference>
<evidence type="ECO:0000313" key="7">
    <source>
        <dbReference type="EMBL" id="MPC31496.1"/>
    </source>
</evidence>
<comment type="subcellular location">
    <subcellularLocation>
        <location evidence="1">Membrane</location>
    </subcellularLocation>
</comment>
<evidence type="ECO:0000256" key="5">
    <source>
        <dbReference type="SAM" id="Phobius"/>
    </source>
</evidence>
<feature type="domain" description="G-protein coupled receptors family 1 profile" evidence="6">
    <location>
        <begin position="1"/>
        <end position="105"/>
    </location>
</feature>
<evidence type="ECO:0000313" key="8">
    <source>
        <dbReference type="Proteomes" id="UP000324222"/>
    </source>
</evidence>
<dbReference type="OrthoDB" id="6355163at2759"/>
<comment type="caution">
    <text evidence="7">The sequence shown here is derived from an EMBL/GenBank/DDBJ whole genome shotgun (WGS) entry which is preliminary data.</text>
</comment>
<evidence type="ECO:0000256" key="2">
    <source>
        <dbReference type="ARBA" id="ARBA00022692"/>
    </source>
</evidence>
<name>A0A5B7EE61_PORTR</name>
<evidence type="ECO:0000256" key="3">
    <source>
        <dbReference type="ARBA" id="ARBA00022989"/>
    </source>
</evidence>
<organism evidence="7 8">
    <name type="scientific">Portunus trituberculatus</name>
    <name type="common">Swimming crab</name>
    <name type="synonym">Neptunus trituberculatus</name>
    <dbReference type="NCBI Taxonomy" id="210409"/>
    <lineage>
        <taxon>Eukaryota</taxon>
        <taxon>Metazoa</taxon>
        <taxon>Ecdysozoa</taxon>
        <taxon>Arthropoda</taxon>
        <taxon>Crustacea</taxon>
        <taxon>Multicrustacea</taxon>
        <taxon>Malacostraca</taxon>
        <taxon>Eumalacostraca</taxon>
        <taxon>Eucarida</taxon>
        <taxon>Decapoda</taxon>
        <taxon>Pleocyemata</taxon>
        <taxon>Brachyura</taxon>
        <taxon>Eubrachyura</taxon>
        <taxon>Portunoidea</taxon>
        <taxon>Portunidae</taxon>
        <taxon>Portuninae</taxon>
        <taxon>Portunus</taxon>
    </lineage>
</organism>
<feature type="transmembrane region" description="Helical" evidence="5">
    <location>
        <begin position="86"/>
        <end position="106"/>
    </location>
</feature>
<reference evidence="7 8" key="1">
    <citation type="submission" date="2019-05" db="EMBL/GenBank/DDBJ databases">
        <title>Another draft genome of Portunus trituberculatus and its Hox gene families provides insights of decapod evolution.</title>
        <authorList>
            <person name="Jeong J.-H."/>
            <person name="Song I."/>
            <person name="Kim S."/>
            <person name="Choi T."/>
            <person name="Kim D."/>
            <person name="Ryu S."/>
            <person name="Kim W."/>
        </authorList>
    </citation>
    <scope>NUCLEOTIDE SEQUENCE [LARGE SCALE GENOMIC DNA]</scope>
    <source>
        <tissue evidence="7">Muscle</tissue>
    </source>
</reference>
<dbReference type="AlphaFoldDB" id="A0A5B7EE61"/>
<keyword evidence="3 5" id="KW-1133">Transmembrane helix</keyword>